<sequence>MKGRGCHWPQTSDFFFKFFRAFCLLGRLTNIAREYSLYYLENRKERIMITLKGKVAVVTGCSSGIGAAVVRLFLSLGAEVRGIDLNPPPDDIRGRIKFLQTDISDEKALELLASYADFARVDVLINNAGIDQQTSATIEDWPMITKILKTNLIGTLHLSLLLAERTPECSSIINVTSVHTQRAFRNALGYDTTKNGLWGATKTLALQLAPRKIRVNSVAPGFIYPTGITERYLTPEQAREVAKKVPLQRPGTPQDVAQACAFLASDVAAYITGIELPVDGGFLLEGPFS</sequence>
<evidence type="ECO:0000256" key="2">
    <source>
        <dbReference type="ARBA" id="ARBA00023002"/>
    </source>
</evidence>
<dbReference type="CDD" id="cd05233">
    <property type="entry name" value="SDR_c"/>
    <property type="match status" value="1"/>
</dbReference>
<evidence type="ECO:0008006" key="5">
    <source>
        <dbReference type="Google" id="ProtNLM"/>
    </source>
</evidence>
<dbReference type="InterPro" id="IPR036291">
    <property type="entry name" value="NAD(P)-bd_dom_sf"/>
</dbReference>
<evidence type="ECO:0000313" key="4">
    <source>
        <dbReference type="Proteomes" id="UP000177912"/>
    </source>
</evidence>
<organism evidence="3 4">
    <name type="scientific">Candidatus Doudnabacteria bacterium RIFCSPHIGHO2_01_FULL_43_23</name>
    <dbReference type="NCBI Taxonomy" id="1817822"/>
    <lineage>
        <taxon>Bacteria</taxon>
        <taxon>Candidatus Doudnaibacteriota</taxon>
    </lineage>
</organism>
<dbReference type="SUPFAM" id="SSF51735">
    <property type="entry name" value="NAD(P)-binding Rossmann-fold domains"/>
    <property type="match status" value="1"/>
</dbReference>
<dbReference type="PANTHER" id="PTHR43639:SF1">
    <property type="entry name" value="SHORT-CHAIN DEHYDROGENASE_REDUCTASE FAMILY PROTEIN"/>
    <property type="match status" value="1"/>
</dbReference>
<dbReference type="GO" id="GO:0016491">
    <property type="term" value="F:oxidoreductase activity"/>
    <property type="evidence" value="ECO:0007669"/>
    <property type="project" value="UniProtKB-KW"/>
</dbReference>
<dbReference type="Proteomes" id="UP000177912">
    <property type="component" value="Unassembled WGS sequence"/>
</dbReference>
<keyword evidence="2" id="KW-0560">Oxidoreductase</keyword>
<dbReference type="PRINTS" id="PR00080">
    <property type="entry name" value="SDRFAMILY"/>
</dbReference>
<dbReference type="Gene3D" id="3.40.50.720">
    <property type="entry name" value="NAD(P)-binding Rossmann-like Domain"/>
    <property type="match status" value="1"/>
</dbReference>
<gene>
    <name evidence="3" type="ORF">A2826_00110</name>
</gene>
<dbReference type="STRING" id="1817822.A2826_00110"/>
<dbReference type="AlphaFoldDB" id="A0A1F5NRG2"/>
<dbReference type="Pfam" id="PF13561">
    <property type="entry name" value="adh_short_C2"/>
    <property type="match status" value="1"/>
</dbReference>
<comment type="caution">
    <text evidence="3">The sequence shown here is derived from an EMBL/GenBank/DDBJ whole genome shotgun (WGS) entry which is preliminary data.</text>
</comment>
<dbReference type="FunFam" id="3.40.50.720:FF:000084">
    <property type="entry name" value="Short-chain dehydrogenase reductase"/>
    <property type="match status" value="1"/>
</dbReference>
<name>A0A1F5NRG2_9BACT</name>
<evidence type="ECO:0000256" key="1">
    <source>
        <dbReference type="ARBA" id="ARBA00006484"/>
    </source>
</evidence>
<dbReference type="InterPro" id="IPR002347">
    <property type="entry name" value="SDR_fam"/>
</dbReference>
<reference evidence="3 4" key="1">
    <citation type="journal article" date="2016" name="Nat. Commun.">
        <title>Thousands of microbial genomes shed light on interconnected biogeochemical processes in an aquifer system.</title>
        <authorList>
            <person name="Anantharaman K."/>
            <person name="Brown C.T."/>
            <person name="Hug L.A."/>
            <person name="Sharon I."/>
            <person name="Castelle C.J."/>
            <person name="Probst A.J."/>
            <person name="Thomas B.C."/>
            <person name="Singh A."/>
            <person name="Wilkins M.J."/>
            <person name="Karaoz U."/>
            <person name="Brodie E.L."/>
            <person name="Williams K.H."/>
            <person name="Hubbard S.S."/>
            <person name="Banfield J.F."/>
        </authorList>
    </citation>
    <scope>NUCLEOTIDE SEQUENCE [LARGE SCALE GENOMIC DNA]</scope>
</reference>
<evidence type="ECO:0000313" key="3">
    <source>
        <dbReference type="EMBL" id="OGE79940.1"/>
    </source>
</evidence>
<comment type="similarity">
    <text evidence="1">Belongs to the short-chain dehydrogenases/reductases (SDR) family.</text>
</comment>
<dbReference type="PRINTS" id="PR00081">
    <property type="entry name" value="GDHRDH"/>
</dbReference>
<accession>A0A1F5NRG2</accession>
<proteinExistence type="inferred from homology"/>
<dbReference type="EMBL" id="MFEI01000043">
    <property type="protein sequence ID" value="OGE79940.1"/>
    <property type="molecule type" value="Genomic_DNA"/>
</dbReference>
<protein>
    <recommendedName>
        <fullName evidence="5">Short-chain dehydrogenase</fullName>
    </recommendedName>
</protein>
<dbReference type="PANTHER" id="PTHR43639">
    <property type="entry name" value="OXIDOREDUCTASE, SHORT-CHAIN DEHYDROGENASE/REDUCTASE FAMILY (AFU_ORTHOLOGUE AFUA_5G02870)"/>
    <property type="match status" value="1"/>
</dbReference>